<keyword evidence="13" id="KW-1185">Reference proteome</keyword>
<keyword evidence="7 8" id="KW-0407">Ion channel</keyword>
<evidence type="ECO:0000256" key="3">
    <source>
        <dbReference type="ARBA" id="ARBA00022692"/>
    </source>
</evidence>
<dbReference type="PANTHER" id="PTHR11003">
    <property type="entry name" value="POTASSIUM CHANNEL, SUBFAMILY K"/>
    <property type="match status" value="1"/>
</dbReference>
<proteinExistence type="inferred from homology"/>
<name>A0AAE1CSZ5_9GAST</name>
<feature type="transmembrane region" description="Helical" evidence="10">
    <location>
        <begin position="223"/>
        <end position="242"/>
    </location>
</feature>
<evidence type="ECO:0000256" key="9">
    <source>
        <dbReference type="SAM" id="MobiDB-lite"/>
    </source>
</evidence>
<comment type="subcellular location">
    <subcellularLocation>
        <location evidence="1">Membrane</location>
        <topology evidence="1">Multi-pass membrane protein</topology>
    </subcellularLocation>
</comment>
<evidence type="ECO:0000256" key="2">
    <source>
        <dbReference type="ARBA" id="ARBA00022448"/>
    </source>
</evidence>
<feature type="transmembrane region" description="Helical" evidence="10">
    <location>
        <begin position="146"/>
        <end position="171"/>
    </location>
</feature>
<evidence type="ECO:0000256" key="10">
    <source>
        <dbReference type="SAM" id="Phobius"/>
    </source>
</evidence>
<dbReference type="InterPro" id="IPR003280">
    <property type="entry name" value="2pore_dom_K_chnl"/>
</dbReference>
<keyword evidence="3 8" id="KW-0812">Transmembrane</keyword>
<keyword evidence="6 10" id="KW-0472">Membrane</keyword>
<dbReference type="SUPFAM" id="SSF81324">
    <property type="entry name" value="Voltage-gated potassium channels"/>
    <property type="match status" value="2"/>
</dbReference>
<evidence type="ECO:0000313" key="13">
    <source>
        <dbReference type="Proteomes" id="UP001283361"/>
    </source>
</evidence>
<feature type="transmembrane region" description="Helical" evidence="10">
    <location>
        <begin position="191"/>
        <end position="211"/>
    </location>
</feature>
<dbReference type="EMBL" id="JAWDGP010006885">
    <property type="protein sequence ID" value="KAK3733746.1"/>
    <property type="molecule type" value="Genomic_DNA"/>
</dbReference>
<reference evidence="12" key="1">
    <citation type="journal article" date="2023" name="G3 (Bethesda)">
        <title>A reference genome for the long-term kleptoplast-retaining sea slug Elysia crispata morphotype clarki.</title>
        <authorList>
            <person name="Eastman K.E."/>
            <person name="Pendleton A.L."/>
            <person name="Shaikh M.A."/>
            <person name="Suttiyut T."/>
            <person name="Ogas R."/>
            <person name="Tomko P."/>
            <person name="Gavelis G."/>
            <person name="Widhalm J.R."/>
            <person name="Wisecaver J.H."/>
        </authorList>
    </citation>
    <scope>NUCLEOTIDE SEQUENCE</scope>
    <source>
        <strain evidence="12">ECLA1</strain>
    </source>
</reference>
<evidence type="ECO:0000256" key="4">
    <source>
        <dbReference type="ARBA" id="ARBA00022989"/>
    </source>
</evidence>
<dbReference type="Gene3D" id="1.10.287.70">
    <property type="match status" value="1"/>
</dbReference>
<keyword evidence="5 8" id="KW-0406">Ion transport</keyword>
<comment type="caution">
    <text evidence="12">The sequence shown here is derived from an EMBL/GenBank/DDBJ whole genome shotgun (WGS) entry which is preliminary data.</text>
</comment>
<dbReference type="PRINTS" id="PR01333">
    <property type="entry name" value="2POREKCHANEL"/>
</dbReference>
<evidence type="ECO:0000256" key="1">
    <source>
        <dbReference type="ARBA" id="ARBA00004141"/>
    </source>
</evidence>
<organism evidence="12 13">
    <name type="scientific">Elysia crispata</name>
    <name type="common">lettuce slug</name>
    <dbReference type="NCBI Taxonomy" id="231223"/>
    <lineage>
        <taxon>Eukaryota</taxon>
        <taxon>Metazoa</taxon>
        <taxon>Spiralia</taxon>
        <taxon>Lophotrochozoa</taxon>
        <taxon>Mollusca</taxon>
        <taxon>Gastropoda</taxon>
        <taxon>Heterobranchia</taxon>
        <taxon>Euthyneura</taxon>
        <taxon>Panpulmonata</taxon>
        <taxon>Sacoglossa</taxon>
        <taxon>Placobranchoidea</taxon>
        <taxon>Plakobranchidae</taxon>
        <taxon>Elysia</taxon>
    </lineage>
</organism>
<dbReference type="PANTHER" id="PTHR11003:SF334">
    <property type="entry name" value="FI03418P"/>
    <property type="match status" value="1"/>
</dbReference>
<feature type="domain" description="Potassium channel" evidence="11">
    <location>
        <begin position="111"/>
        <end position="167"/>
    </location>
</feature>
<evidence type="ECO:0000256" key="7">
    <source>
        <dbReference type="ARBA" id="ARBA00023303"/>
    </source>
</evidence>
<feature type="transmembrane region" description="Helical" evidence="10">
    <location>
        <begin position="113"/>
        <end position="134"/>
    </location>
</feature>
<dbReference type="Proteomes" id="UP001283361">
    <property type="component" value="Unassembled WGS sequence"/>
</dbReference>
<accession>A0AAE1CSZ5</accession>
<feature type="transmembrane region" description="Helical" evidence="10">
    <location>
        <begin position="254"/>
        <end position="272"/>
    </location>
</feature>
<dbReference type="GO" id="GO:0015271">
    <property type="term" value="F:outward rectifier potassium channel activity"/>
    <property type="evidence" value="ECO:0007669"/>
    <property type="project" value="TreeGrafter"/>
</dbReference>
<evidence type="ECO:0000256" key="8">
    <source>
        <dbReference type="RuleBase" id="RU003857"/>
    </source>
</evidence>
<sequence>MSDSTKVSKPPKKKLDNIFKTITALAALLVIMWGYVLMGATMFLTIEGKLFGGAGKRTEAQIIRIDTVEKMVTLHNTDFTTSNTTFKTEVEKVLKEYKKRIRSTKDIHDERKWTYDASLLYTASLVTTVGYGNIVPMSSPGRLMTIIYSVIGIPLTLVCLGMLGTIMARGFKALAVFLFEDVVTEEGEAYIPLKVSLGVMFGYLFLGAILFRTVEPSWTFLESFYFCFVTLSTIGLGDFVYGEGSTRDKHFVASVMYLLFGLALLSMCFNLMQDQASYQLYQFTTMVLRKLRKLMAKFEKKPNGEPVPKQAGEKREKRV</sequence>
<comment type="similarity">
    <text evidence="8">Belongs to the two pore domain potassium channel (TC 1.A.1.8) family.</text>
</comment>
<protein>
    <recommendedName>
        <fullName evidence="11">Potassium channel domain-containing protein</fullName>
    </recommendedName>
</protein>
<evidence type="ECO:0000313" key="12">
    <source>
        <dbReference type="EMBL" id="KAK3733746.1"/>
    </source>
</evidence>
<evidence type="ECO:0000259" key="11">
    <source>
        <dbReference type="Pfam" id="PF07885"/>
    </source>
</evidence>
<evidence type="ECO:0000256" key="6">
    <source>
        <dbReference type="ARBA" id="ARBA00023136"/>
    </source>
</evidence>
<dbReference type="GO" id="GO:0005886">
    <property type="term" value="C:plasma membrane"/>
    <property type="evidence" value="ECO:0007669"/>
    <property type="project" value="TreeGrafter"/>
</dbReference>
<dbReference type="AlphaFoldDB" id="A0AAE1CSZ5"/>
<keyword evidence="2 8" id="KW-0813">Transport</keyword>
<feature type="transmembrane region" description="Helical" evidence="10">
    <location>
        <begin position="21"/>
        <end position="46"/>
    </location>
</feature>
<dbReference type="GO" id="GO:0030322">
    <property type="term" value="P:stabilization of membrane potential"/>
    <property type="evidence" value="ECO:0007669"/>
    <property type="project" value="TreeGrafter"/>
</dbReference>
<feature type="domain" description="Potassium channel" evidence="11">
    <location>
        <begin position="200"/>
        <end position="274"/>
    </location>
</feature>
<dbReference type="Pfam" id="PF07885">
    <property type="entry name" value="Ion_trans_2"/>
    <property type="match status" value="2"/>
</dbReference>
<keyword evidence="4 10" id="KW-1133">Transmembrane helix</keyword>
<dbReference type="InterPro" id="IPR013099">
    <property type="entry name" value="K_chnl_dom"/>
</dbReference>
<gene>
    <name evidence="12" type="ORF">RRG08_026860</name>
</gene>
<dbReference type="GO" id="GO:0022841">
    <property type="term" value="F:potassium ion leak channel activity"/>
    <property type="evidence" value="ECO:0007669"/>
    <property type="project" value="TreeGrafter"/>
</dbReference>
<feature type="region of interest" description="Disordered" evidence="9">
    <location>
        <begin position="299"/>
        <end position="319"/>
    </location>
</feature>
<evidence type="ECO:0000256" key="5">
    <source>
        <dbReference type="ARBA" id="ARBA00023065"/>
    </source>
</evidence>